<proteinExistence type="inferred from homology"/>
<keyword evidence="3" id="KW-1003">Cell membrane</keyword>
<evidence type="ECO:0000256" key="1">
    <source>
        <dbReference type="ARBA" id="ARBA00004651"/>
    </source>
</evidence>
<feature type="transmembrane region" description="Helical" evidence="9">
    <location>
        <begin position="247"/>
        <end position="268"/>
    </location>
</feature>
<dbReference type="RefSeq" id="WP_141149260.1">
    <property type="nucleotide sequence ID" value="NZ_VHLG01000007.1"/>
</dbReference>
<feature type="transmembrane region" description="Helical" evidence="9">
    <location>
        <begin position="138"/>
        <end position="156"/>
    </location>
</feature>
<keyword evidence="12" id="KW-1185">Reference proteome</keyword>
<dbReference type="OrthoDB" id="8410865at2"/>
<keyword evidence="6" id="KW-0653">Protein transport</keyword>
<evidence type="ECO:0000256" key="3">
    <source>
        <dbReference type="ARBA" id="ARBA00022475"/>
    </source>
</evidence>
<dbReference type="PROSITE" id="PS50928">
    <property type="entry name" value="ABC_TM1"/>
    <property type="match status" value="1"/>
</dbReference>
<name>A0A506UAB4_9HYPH</name>
<evidence type="ECO:0000259" key="10">
    <source>
        <dbReference type="PROSITE" id="PS50928"/>
    </source>
</evidence>
<dbReference type="Proteomes" id="UP000318801">
    <property type="component" value="Unassembled WGS sequence"/>
</dbReference>
<keyword evidence="2 9" id="KW-0813">Transport</keyword>
<keyword evidence="7 9" id="KW-1133">Transmembrane helix</keyword>
<feature type="transmembrane region" description="Helical" evidence="9">
    <location>
        <begin position="77"/>
        <end position="99"/>
    </location>
</feature>
<evidence type="ECO:0000256" key="5">
    <source>
        <dbReference type="ARBA" id="ARBA00022856"/>
    </source>
</evidence>
<dbReference type="InterPro" id="IPR050366">
    <property type="entry name" value="BP-dependent_transpt_permease"/>
</dbReference>
<keyword evidence="8 9" id="KW-0472">Membrane</keyword>
<dbReference type="GO" id="GO:0071916">
    <property type="term" value="F:dipeptide transmembrane transporter activity"/>
    <property type="evidence" value="ECO:0007669"/>
    <property type="project" value="TreeGrafter"/>
</dbReference>
<dbReference type="GO" id="GO:0015031">
    <property type="term" value="P:protein transport"/>
    <property type="evidence" value="ECO:0007669"/>
    <property type="project" value="UniProtKB-KW"/>
</dbReference>
<dbReference type="InterPro" id="IPR000515">
    <property type="entry name" value="MetI-like"/>
</dbReference>
<protein>
    <submittedName>
        <fullName evidence="11">ABC transporter permease</fullName>
    </submittedName>
</protein>
<evidence type="ECO:0000256" key="9">
    <source>
        <dbReference type="RuleBase" id="RU363032"/>
    </source>
</evidence>
<feature type="transmembrane region" description="Helical" evidence="9">
    <location>
        <begin position="111"/>
        <end position="132"/>
    </location>
</feature>
<dbReference type="Gene3D" id="1.10.3720.10">
    <property type="entry name" value="MetI-like"/>
    <property type="match status" value="1"/>
</dbReference>
<dbReference type="CDD" id="cd06261">
    <property type="entry name" value="TM_PBP2"/>
    <property type="match status" value="1"/>
</dbReference>
<dbReference type="GO" id="GO:0005886">
    <property type="term" value="C:plasma membrane"/>
    <property type="evidence" value="ECO:0007669"/>
    <property type="project" value="UniProtKB-SubCell"/>
</dbReference>
<dbReference type="Pfam" id="PF00528">
    <property type="entry name" value="BPD_transp_1"/>
    <property type="match status" value="1"/>
</dbReference>
<comment type="subcellular location">
    <subcellularLocation>
        <location evidence="1 9">Cell membrane</location>
        <topology evidence="1 9">Multi-pass membrane protein</topology>
    </subcellularLocation>
</comment>
<feature type="domain" description="ABC transmembrane type-1" evidence="10">
    <location>
        <begin position="73"/>
        <end position="265"/>
    </location>
</feature>
<reference evidence="11 12" key="1">
    <citation type="submission" date="2019-06" db="EMBL/GenBank/DDBJ databases">
        <authorList>
            <person name="Li M."/>
        </authorList>
    </citation>
    <scope>NUCLEOTIDE SEQUENCE [LARGE SCALE GENOMIC DNA]</scope>
    <source>
        <strain evidence="11 12">BGMRC2036</strain>
    </source>
</reference>
<feature type="transmembrane region" description="Helical" evidence="9">
    <location>
        <begin position="187"/>
        <end position="208"/>
    </location>
</feature>
<dbReference type="SUPFAM" id="SSF161098">
    <property type="entry name" value="MetI-like"/>
    <property type="match status" value="1"/>
</dbReference>
<dbReference type="InterPro" id="IPR035906">
    <property type="entry name" value="MetI-like_sf"/>
</dbReference>
<sequence length="296" mass="31826">MSALLSGLLRNRKAAIGLSIILVIVLAAILAPLLTPYGPTARVGRPHQAPSWDHLLGTTRVGRDVFTQLLYGARTSLAVGFGAGFLITAIGTILGIIAGYRRGLTDEIINFFTNMVLVIPNLPLLLVLAAFIGQASPLVIALILGFTSWAWGVRVTRAETLSVREKDFVKSAEMLGEPQWRIMAFEIFPNLISIVGINFLGSVIFAVITEATLEFLGLGDPNAVSWGVMLYNAQNSSALTVGAWWDMLAPCFGLALLGIALALVNFAIDEVANPRLRTASRLGRWFGLVRAGEGRL</sequence>
<evidence type="ECO:0000313" key="12">
    <source>
        <dbReference type="Proteomes" id="UP000318801"/>
    </source>
</evidence>
<keyword evidence="4 9" id="KW-0812">Transmembrane</keyword>
<feature type="transmembrane region" description="Helical" evidence="9">
    <location>
        <begin position="14"/>
        <end position="34"/>
    </location>
</feature>
<comment type="caution">
    <text evidence="11">The sequence shown here is derived from an EMBL/GenBank/DDBJ whole genome shotgun (WGS) entry which is preliminary data.</text>
</comment>
<evidence type="ECO:0000256" key="8">
    <source>
        <dbReference type="ARBA" id="ARBA00023136"/>
    </source>
</evidence>
<evidence type="ECO:0000313" key="11">
    <source>
        <dbReference type="EMBL" id="TPW30051.1"/>
    </source>
</evidence>
<evidence type="ECO:0000256" key="4">
    <source>
        <dbReference type="ARBA" id="ARBA00022692"/>
    </source>
</evidence>
<evidence type="ECO:0000256" key="6">
    <source>
        <dbReference type="ARBA" id="ARBA00022927"/>
    </source>
</evidence>
<comment type="similarity">
    <text evidence="9">Belongs to the binding-protein-dependent transport system permease family.</text>
</comment>
<evidence type="ECO:0000256" key="7">
    <source>
        <dbReference type="ARBA" id="ARBA00022989"/>
    </source>
</evidence>
<dbReference type="PANTHER" id="PTHR43386:SF1">
    <property type="entry name" value="D,D-DIPEPTIDE TRANSPORT SYSTEM PERMEASE PROTEIN DDPC-RELATED"/>
    <property type="match status" value="1"/>
</dbReference>
<dbReference type="Pfam" id="PF12911">
    <property type="entry name" value="OppC_N"/>
    <property type="match status" value="1"/>
</dbReference>
<dbReference type="AlphaFoldDB" id="A0A506UAB4"/>
<dbReference type="InterPro" id="IPR025966">
    <property type="entry name" value="OppC_N"/>
</dbReference>
<gene>
    <name evidence="11" type="ORF">FJU08_12020</name>
</gene>
<keyword evidence="5" id="KW-0571">Peptide transport</keyword>
<organism evidence="11 12">
    <name type="scientific">Martelella alba</name>
    <dbReference type="NCBI Taxonomy" id="2590451"/>
    <lineage>
        <taxon>Bacteria</taxon>
        <taxon>Pseudomonadati</taxon>
        <taxon>Pseudomonadota</taxon>
        <taxon>Alphaproteobacteria</taxon>
        <taxon>Hyphomicrobiales</taxon>
        <taxon>Aurantimonadaceae</taxon>
        <taxon>Martelella</taxon>
    </lineage>
</organism>
<dbReference type="PANTHER" id="PTHR43386">
    <property type="entry name" value="OLIGOPEPTIDE TRANSPORT SYSTEM PERMEASE PROTEIN APPC"/>
    <property type="match status" value="1"/>
</dbReference>
<dbReference type="EMBL" id="VHLG01000007">
    <property type="protein sequence ID" value="TPW30051.1"/>
    <property type="molecule type" value="Genomic_DNA"/>
</dbReference>
<accession>A0A506UAB4</accession>
<evidence type="ECO:0000256" key="2">
    <source>
        <dbReference type="ARBA" id="ARBA00022448"/>
    </source>
</evidence>